<feature type="domain" description="PH" evidence="14">
    <location>
        <begin position="7"/>
        <end position="102"/>
    </location>
</feature>
<dbReference type="CDD" id="cd13271">
    <property type="entry name" value="PH2_TAPP1_2"/>
    <property type="match status" value="1"/>
</dbReference>
<evidence type="ECO:0000256" key="4">
    <source>
        <dbReference type="ARBA" id="ARBA00008842"/>
    </source>
</evidence>
<dbReference type="FunFam" id="2.30.29.30:FF:000042">
    <property type="entry name" value="pleckstrin homology domain-containing family A member 1 isoform X2"/>
    <property type="match status" value="1"/>
</dbReference>
<dbReference type="SUPFAM" id="SSF50729">
    <property type="entry name" value="PH domain-like"/>
    <property type="match status" value="2"/>
</dbReference>
<evidence type="ECO:0000256" key="6">
    <source>
        <dbReference type="ARBA" id="ARBA00022490"/>
    </source>
</evidence>
<evidence type="ECO:0000256" key="12">
    <source>
        <dbReference type="ARBA" id="ARBA00059661"/>
    </source>
</evidence>
<feature type="domain" description="PH" evidence="14">
    <location>
        <begin position="182"/>
        <end position="280"/>
    </location>
</feature>
<organism evidence="15 16">
    <name type="scientific">Anabas testudineus</name>
    <name type="common">Climbing perch</name>
    <name type="synonym">Anthias testudineus</name>
    <dbReference type="NCBI Taxonomy" id="64144"/>
    <lineage>
        <taxon>Eukaryota</taxon>
        <taxon>Metazoa</taxon>
        <taxon>Chordata</taxon>
        <taxon>Craniata</taxon>
        <taxon>Vertebrata</taxon>
        <taxon>Euteleostomi</taxon>
        <taxon>Actinopterygii</taxon>
        <taxon>Neopterygii</taxon>
        <taxon>Teleostei</taxon>
        <taxon>Neoteleostei</taxon>
        <taxon>Acanthomorphata</taxon>
        <taxon>Anabantaria</taxon>
        <taxon>Anabantiformes</taxon>
        <taxon>Anabantoidei</taxon>
        <taxon>Anabantidae</taxon>
        <taxon>Anabas</taxon>
    </lineage>
</organism>
<evidence type="ECO:0000259" key="14">
    <source>
        <dbReference type="PROSITE" id="PS50003"/>
    </source>
</evidence>
<evidence type="ECO:0000256" key="11">
    <source>
        <dbReference type="ARBA" id="ARBA00023242"/>
    </source>
</evidence>
<dbReference type="GO" id="GO:0006869">
    <property type="term" value="P:lipid transport"/>
    <property type="evidence" value="ECO:0007669"/>
    <property type="project" value="UniProtKB-ARBA"/>
</dbReference>
<dbReference type="Pfam" id="PF00169">
    <property type="entry name" value="PH"/>
    <property type="match status" value="1"/>
</dbReference>
<proteinExistence type="inferred from homology"/>
<keyword evidence="8" id="KW-0677">Repeat</keyword>
<comment type="similarity">
    <text evidence="4">Belongs to the OSBP family.</text>
</comment>
<keyword evidence="9" id="KW-0446">Lipid-binding</keyword>
<evidence type="ECO:0000256" key="1">
    <source>
        <dbReference type="ARBA" id="ARBA00004123"/>
    </source>
</evidence>
<dbReference type="PANTHER" id="PTHR14336">
    <property type="entry name" value="TANDEM PH DOMAIN CONTAINING PROTEIN"/>
    <property type="match status" value="1"/>
</dbReference>
<evidence type="ECO:0000313" key="15">
    <source>
        <dbReference type="Ensembl" id="ENSATEP00000062182.1"/>
    </source>
</evidence>
<dbReference type="GO" id="GO:0008289">
    <property type="term" value="F:lipid binding"/>
    <property type="evidence" value="ECO:0007669"/>
    <property type="project" value="UniProtKB-KW"/>
</dbReference>
<keyword evidence="11" id="KW-0539">Nucleus</keyword>
<evidence type="ECO:0000256" key="7">
    <source>
        <dbReference type="ARBA" id="ARBA00022553"/>
    </source>
</evidence>
<evidence type="ECO:0000256" key="2">
    <source>
        <dbReference type="ARBA" id="ARBA00004202"/>
    </source>
</evidence>
<accession>A0A7N6BJY5</accession>
<dbReference type="Proteomes" id="UP000265040">
    <property type="component" value="Chromosome 15"/>
</dbReference>
<evidence type="ECO:0000313" key="16">
    <source>
        <dbReference type="Proteomes" id="UP000265040"/>
    </source>
</evidence>
<dbReference type="Ensembl" id="ENSATET00000061715.1">
    <property type="protein sequence ID" value="ENSATEP00000062182.1"/>
    <property type="gene ID" value="ENSATEG00000009594.3"/>
</dbReference>
<evidence type="ECO:0000256" key="5">
    <source>
        <dbReference type="ARBA" id="ARBA00022475"/>
    </source>
</evidence>
<dbReference type="AlphaFoldDB" id="A0A7N6BJY5"/>
<name>A0A7N6BJY5_ANATE</name>
<evidence type="ECO:0000256" key="13">
    <source>
        <dbReference type="SAM" id="MobiDB-lite"/>
    </source>
</evidence>
<dbReference type="InterPro" id="IPR011993">
    <property type="entry name" value="PH-like_dom_sf"/>
</dbReference>
<comment type="subcellular location">
    <subcellularLocation>
        <location evidence="2">Cell membrane</location>
        <topology evidence="2">Peripheral membrane protein</topology>
    </subcellularLocation>
    <subcellularLocation>
        <location evidence="3">Cytoplasm</location>
    </subcellularLocation>
    <subcellularLocation>
        <location evidence="1">Nucleus</location>
    </subcellularLocation>
</comment>
<dbReference type="GeneTree" id="ENSGT00940000155157"/>
<keyword evidence="5" id="KW-1003">Cell membrane</keyword>
<keyword evidence="10" id="KW-0472">Membrane</keyword>
<dbReference type="FunFam" id="2.30.29.30:FF:000049">
    <property type="entry name" value="pleckstrin homology domain-containing family A member 1 isoform X1"/>
    <property type="match status" value="1"/>
</dbReference>
<dbReference type="GO" id="GO:0005886">
    <property type="term" value="C:plasma membrane"/>
    <property type="evidence" value="ECO:0007669"/>
    <property type="project" value="UniProtKB-SubCell"/>
</dbReference>
<feature type="region of interest" description="Disordered" evidence="13">
    <location>
        <begin position="283"/>
        <end position="309"/>
    </location>
</feature>
<keyword evidence="16" id="KW-1185">Reference proteome</keyword>
<reference evidence="15" key="1">
    <citation type="submission" date="2021-04" db="EMBL/GenBank/DDBJ databases">
        <authorList>
            <consortium name="Wellcome Sanger Institute Data Sharing"/>
        </authorList>
    </citation>
    <scope>NUCLEOTIDE SEQUENCE [LARGE SCALE GENOMIC DNA]</scope>
</reference>
<dbReference type="PANTHER" id="PTHR14336:SF4">
    <property type="entry name" value="PLECKSTRIN HOMOLOGY DOMAIN-CONTAINING FAMILY A MEMBER 1"/>
    <property type="match status" value="1"/>
</dbReference>
<keyword evidence="7" id="KW-0597">Phosphoprotein</keyword>
<feature type="compositionally biased region" description="Polar residues" evidence="13">
    <location>
        <begin position="348"/>
        <end position="363"/>
    </location>
</feature>
<dbReference type="GO" id="GO:0005737">
    <property type="term" value="C:cytoplasm"/>
    <property type="evidence" value="ECO:0007669"/>
    <property type="project" value="UniProtKB-SubCell"/>
</dbReference>
<dbReference type="PROSITE" id="PS50003">
    <property type="entry name" value="PH_DOMAIN"/>
    <property type="match status" value="2"/>
</dbReference>
<protein>
    <recommendedName>
        <fullName evidence="14">PH domain-containing protein</fullName>
    </recommendedName>
</protein>
<reference evidence="15" key="3">
    <citation type="submission" date="2025-09" db="UniProtKB">
        <authorList>
            <consortium name="Ensembl"/>
        </authorList>
    </citation>
    <scope>IDENTIFICATION</scope>
</reference>
<dbReference type="InterPro" id="IPR051707">
    <property type="entry name" value="PI-Interact_SigTrans_Reg"/>
</dbReference>
<reference evidence="15" key="2">
    <citation type="submission" date="2025-08" db="UniProtKB">
        <authorList>
            <consortium name="Ensembl"/>
        </authorList>
    </citation>
    <scope>IDENTIFICATION</scope>
</reference>
<feature type="region of interest" description="Disordered" evidence="13">
    <location>
        <begin position="330"/>
        <end position="394"/>
    </location>
</feature>
<dbReference type="Gene3D" id="2.30.29.30">
    <property type="entry name" value="Pleckstrin-homology domain (PH domain)/Phosphotyrosine-binding domain (PTB)"/>
    <property type="match status" value="2"/>
</dbReference>
<evidence type="ECO:0000256" key="9">
    <source>
        <dbReference type="ARBA" id="ARBA00023121"/>
    </source>
</evidence>
<comment type="function">
    <text evidence="12">Binds specifically to phosphatidylinositol 3,4-diphosphate (PtdIns3,4P2), but not to other phosphoinositides. May recruit other proteins to the plasma membrane.</text>
</comment>
<dbReference type="InterPro" id="IPR001849">
    <property type="entry name" value="PH_domain"/>
</dbReference>
<dbReference type="Pfam" id="PF15409">
    <property type="entry name" value="PH_8"/>
    <property type="match status" value="1"/>
</dbReference>
<keyword evidence="6" id="KW-0963">Cytoplasm</keyword>
<evidence type="ECO:0000256" key="3">
    <source>
        <dbReference type="ARBA" id="ARBA00004496"/>
    </source>
</evidence>
<dbReference type="GO" id="GO:0005634">
    <property type="term" value="C:nucleus"/>
    <property type="evidence" value="ECO:0007669"/>
    <property type="project" value="UniProtKB-SubCell"/>
</dbReference>
<dbReference type="InterPro" id="IPR041680">
    <property type="entry name" value="PH_8"/>
</dbReference>
<dbReference type="SMART" id="SM00233">
    <property type="entry name" value="PH"/>
    <property type="match status" value="2"/>
</dbReference>
<evidence type="ECO:0000256" key="10">
    <source>
        <dbReference type="ARBA" id="ARBA00023136"/>
    </source>
</evidence>
<evidence type="ECO:0000256" key="8">
    <source>
        <dbReference type="ARBA" id="ARBA00022737"/>
    </source>
</evidence>
<sequence>MPYVDRQNRICGFLDIEENESSGKFLRRYFILDTQKGSLVWFMDNPQVTIQGCVSLVSDATKLRPKAEFCFVINAGMRKFFLQANDQQDLVDWVNALNKATKITVPKLADGQQHSENPKTLPDVVGPKKQVSYKTEIIGGVPIVTQTQHEGGDAVDKTEREAMHRSHSQLPYFLGRPAQDHTVIKSGYCVKQGAVMRNWKRRYFLLEENAMSYFKSDLEKEPLRMIPLKEVHKVQECKQSDIMMRDNLFEVVTTSRTFYIQADSPEEMHSWIKAVSGAIVAQRGPGRSAATEHGSRSTFYRSPTGPPVPRSPISAMPPCYPERGAAVTCGTRSQPGLGQRALHEPAATAQSQPHASTPFSAGNESPWRRRSSFEPHMPDPPLDLDEADLPVSEV</sequence>